<dbReference type="RefSeq" id="WP_273630576.1">
    <property type="nucleotide sequence ID" value="NZ_CP117167.1"/>
</dbReference>
<dbReference type="EMBL" id="CP117167">
    <property type="protein sequence ID" value="WCT12319.1"/>
    <property type="molecule type" value="Genomic_DNA"/>
</dbReference>
<reference evidence="2 3" key="1">
    <citation type="submission" date="2023-02" db="EMBL/GenBank/DDBJ databases">
        <title>Genome sequence of Mucilaginibacter jinjuensis strain KACC 16571.</title>
        <authorList>
            <person name="Kim S."/>
            <person name="Heo J."/>
            <person name="Kwon S.-W."/>
        </authorList>
    </citation>
    <scope>NUCLEOTIDE SEQUENCE [LARGE SCALE GENOMIC DNA]</scope>
    <source>
        <strain evidence="2 3">KACC 16571</strain>
    </source>
</reference>
<feature type="signal peptide" evidence="1">
    <location>
        <begin position="1"/>
        <end position="23"/>
    </location>
</feature>
<gene>
    <name evidence="2" type="ORF">PQO05_00025</name>
</gene>
<sequence length="291" mass="32084">MLLPKTLIIFGAALLCSIFNVQAQQQVLFKIKYLPNHSYTSTSNISINIVMNVDSPQTAIDKIKAQGVQLPMIMKGENRMAFEVKTGSDDSKKIFPIVLKYTDASATRSIAGVVVPDAPNPLKGQSIYAHGNAEGKLEVDSIPGKQLNDTIKNALTSMISNLTQQIKFPEKPMAIGDTFDQEVPFSMPVSGIAMNMTIKITYKFIGVKDRIALFDLVQTCTYKFSKSQGDVNMVGYADGTGDGKLAYFIDENMTKQLLSSFTLNYKMKMNNEMKMTGTAQTYTTVNYSISK</sequence>
<dbReference type="Proteomes" id="UP001216139">
    <property type="component" value="Chromosome"/>
</dbReference>
<keyword evidence="1" id="KW-0732">Signal</keyword>
<proteinExistence type="predicted"/>
<name>A0ABY7T7R0_9SPHI</name>
<keyword evidence="3" id="KW-1185">Reference proteome</keyword>
<feature type="chain" id="PRO_5045426422" evidence="1">
    <location>
        <begin position="24"/>
        <end position="291"/>
    </location>
</feature>
<organism evidence="2 3">
    <name type="scientific">Mucilaginibacter jinjuensis</name>
    <dbReference type="NCBI Taxonomy" id="1176721"/>
    <lineage>
        <taxon>Bacteria</taxon>
        <taxon>Pseudomonadati</taxon>
        <taxon>Bacteroidota</taxon>
        <taxon>Sphingobacteriia</taxon>
        <taxon>Sphingobacteriales</taxon>
        <taxon>Sphingobacteriaceae</taxon>
        <taxon>Mucilaginibacter</taxon>
    </lineage>
</organism>
<evidence type="ECO:0000256" key="1">
    <source>
        <dbReference type="SAM" id="SignalP"/>
    </source>
</evidence>
<accession>A0ABY7T7R0</accession>
<protein>
    <submittedName>
        <fullName evidence="2">Uncharacterized protein</fullName>
    </submittedName>
</protein>
<evidence type="ECO:0000313" key="3">
    <source>
        <dbReference type="Proteomes" id="UP001216139"/>
    </source>
</evidence>
<evidence type="ECO:0000313" key="2">
    <source>
        <dbReference type="EMBL" id="WCT12319.1"/>
    </source>
</evidence>